<keyword evidence="2" id="KW-0732">Signal</keyword>
<dbReference type="KEGG" id="gca:Galf_0918"/>
<evidence type="ECO:0000256" key="2">
    <source>
        <dbReference type="SAM" id="SignalP"/>
    </source>
</evidence>
<dbReference type="OrthoDB" id="5511739at2"/>
<sequence precursor="true">MKKIIVRLFLSLFILSVGNAWAADSLKISLAADQANPVSPQMGDWLKFHSVIENTGAQAANGVVAWISLVQVDPGHEQPVDMEDWSAHKAVTQTILSPGQKVNVEWPMRLIQSGAYRVVISAVERETGHVMTSPFVDFQVRRKPVVESGRILPVALGVPMLVLGMMAWRRYRRRAGV</sequence>
<feature type="signal peptide" evidence="2">
    <location>
        <begin position="1"/>
        <end position="22"/>
    </location>
</feature>
<protein>
    <recommendedName>
        <fullName evidence="5">CARDB domain-containing protein</fullName>
    </recommendedName>
</protein>
<dbReference type="AlphaFoldDB" id="D9SEH4"/>
<evidence type="ECO:0000313" key="3">
    <source>
        <dbReference type="EMBL" id="ADL54950.1"/>
    </source>
</evidence>
<feature type="chain" id="PRO_5003128012" description="CARDB domain-containing protein" evidence="2">
    <location>
        <begin position="23"/>
        <end position="177"/>
    </location>
</feature>
<keyword evidence="1" id="KW-0812">Transmembrane</keyword>
<keyword evidence="1" id="KW-1133">Transmembrane helix</keyword>
<evidence type="ECO:0000256" key="1">
    <source>
        <dbReference type="SAM" id="Phobius"/>
    </source>
</evidence>
<name>D9SEH4_GALCS</name>
<dbReference type="eggNOG" id="COG1572">
    <property type="taxonomic scope" value="Bacteria"/>
</dbReference>
<gene>
    <name evidence="3" type="ordered locus">Galf_0918</name>
</gene>
<reference evidence="3 4" key="1">
    <citation type="submission" date="2010-08" db="EMBL/GenBank/DDBJ databases">
        <title>Complete sequence of Gallionella capsiferriformans ES-2.</title>
        <authorList>
            <consortium name="US DOE Joint Genome Institute"/>
            <person name="Lucas S."/>
            <person name="Copeland A."/>
            <person name="Lapidus A."/>
            <person name="Cheng J.-F."/>
            <person name="Bruce D."/>
            <person name="Goodwin L."/>
            <person name="Pitluck S."/>
            <person name="Chertkov O."/>
            <person name="Davenport K.W."/>
            <person name="Detter J.C."/>
            <person name="Han C."/>
            <person name="Tapia R."/>
            <person name="Land M."/>
            <person name="Hauser L."/>
            <person name="Chang Y.-J."/>
            <person name="Jeffries C."/>
            <person name="Kyrpides N."/>
            <person name="Ivanova N."/>
            <person name="Mikhailova N."/>
            <person name="Shelobolina E.S."/>
            <person name="Picardal F."/>
            <person name="Roden E."/>
            <person name="Emerson D."/>
            <person name="Woyke T."/>
        </authorList>
    </citation>
    <scope>NUCLEOTIDE SEQUENCE [LARGE SCALE GENOMIC DNA]</scope>
    <source>
        <strain evidence="3 4">ES-2</strain>
    </source>
</reference>
<keyword evidence="1" id="KW-0472">Membrane</keyword>
<proteinExistence type="predicted"/>
<evidence type="ECO:0000313" key="4">
    <source>
        <dbReference type="Proteomes" id="UP000001235"/>
    </source>
</evidence>
<organism evidence="3 4">
    <name type="scientific">Gallionella capsiferriformans (strain ES-2)</name>
    <name type="common">Gallionella ferruginea capsiferriformans (strain ES-2)</name>
    <dbReference type="NCBI Taxonomy" id="395494"/>
    <lineage>
        <taxon>Bacteria</taxon>
        <taxon>Pseudomonadati</taxon>
        <taxon>Pseudomonadota</taxon>
        <taxon>Betaproteobacteria</taxon>
        <taxon>Nitrosomonadales</taxon>
        <taxon>Gallionellaceae</taxon>
        <taxon>Gallionella</taxon>
    </lineage>
</organism>
<dbReference type="STRING" id="395494.Galf_0918"/>
<dbReference type="Proteomes" id="UP000001235">
    <property type="component" value="Chromosome"/>
</dbReference>
<dbReference type="HOGENOM" id="CLU_1531839_0_0_4"/>
<evidence type="ECO:0008006" key="5">
    <source>
        <dbReference type="Google" id="ProtNLM"/>
    </source>
</evidence>
<dbReference type="EMBL" id="CP002159">
    <property type="protein sequence ID" value="ADL54950.1"/>
    <property type="molecule type" value="Genomic_DNA"/>
</dbReference>
<accession>D9SEH4</accession>
<keyword evidence="4" id="KW-1185">Reference proteome</keyword>
<dbReference type="RefSeq" id="WP_013292891.1">
    <property type="nucleotide sequence ID" value="NC_014394.1"/>
</dbReference>
<feature type="transmembrane region" description="Helical" evidence="1">
    <location>
        <begin position="151"/>
        <end position="168"/>
    </location>
</feature>